<keyword evidence="1" id="KW-0143">Chaperone</keyword>
<dbReference type="Gene3D" id="2.60.260.20">
    <property type="entry name" value="Urease metallochaperone UreE, N-terminal domain"/>
    <property type="match status" value="2"/>
</dbReference>
<dbReference type="CDD" id="cd10747">
    <property type="entry name" value="DnaJ_C"/>
    <property type="match status" value="1"/>
</dbReference>
<evidence type="ECO:0000313" key="3">
    <source>
        <dbReference type="EMBL" id="GFP26499.1"/>
    </source>
</evidence>
<dbReference type="Proteomes" id="UP000543224">
    <property type="component" value="Unassembled WGS sequence"/>
</dbReference>
<evidence type="ECO:0000313" key="4">
    <source>
        <dbReference type="Proteomes" id="UP000543224"/>
    </source>
</evidence>
<sequence>MIVEKPCPSCRGTGRATELKKLTVKIPPGVKDGTKIRLKGRGGAGTRGGATGDLYLITRVAPHPLFKIRGDDVEIELPITFAEAALGAQVTVPTIDGLGNVNIKGGAQAGEVLRLGGKG</sequence>
<organism evidence="3 4">
    <name type="scientific">Candidatus Hakubella thermalkaliphila</name>
    <dbReference type="NCBI Taxonomy" id="2754717"/>
    <lineage>
        <taxon>Bacteria</taxon>
        <taxon>Bacillati</taxon>
        <taxon>Actinomycetota</taxon>
        <taxon>Actinomycetota incertae sedis</taxon>
        <taxon>Candidatus Hakubellales</taxon>
        <taxon>Candidatus Hakubellaceae</taxon>
        <taxon>Candidatus Hakubella</taxon>
    </lineage>
</organism>
<protein>
    <submittedName>
        <fullName evidence="3">Molecular chaperone DnaJ</fullName>
    </submittedName>
</protein>
<dbReference type="PANTHER" id="PTHR43096">
    <property type="entry name" value="DNAJ HOMOLOG 1, MITOCHONDRIAL-RELATED"/>
    <property type="match status" value="1"/>
</dbReference>
<dbReference type="SUPFAM" id="SSF49493">
    <property type="entry name" value="HSP40/DnaJ peptide-binding domain"/>
    <property type="match status" value="2"/>
</dbReference>
<dbReference type="GO" id="GO:0005737">
    <property type="term" value="C:cytoplasm"/>
    <property type="evidence" value="ECO:0007669"/>
    <property type="project" value="TreeGrafter"/>
</dbReference>
<dbReference type="GO" id="GO:0051082">
    <property type="term" value="F:unfolded protein binding"/>
    <property type="evidence" value="ECO:0007669"/>
    <property type="project" value="InterPro"/>
</dbReference>
<name>A0A6V8P1U0_9ACTN</name>
<dbReference type="Pfam" id="PF01556">
    <property type="entry name" value="DnaJ_C"/>
    <property type="match status" value="1"/>
</dbReference>
<dbReference type="EMBL" id="BLRX01000655">
    <property type="protein sequence ID" value="GFP26499.1"/>
    <property type="molecule type" value="Genomic_DNA"/>
</dbReference>
<gene>
    <name evidence="3" type="ORF">HKBW3S25_01994</name>
</gene>
<dbReference type="GO" id="GO:0042026">
    <property type="term" value="P:protein refolding"/>
    <property type="evidence" value="ECO:0007669"/>
    <property type="project" value="TreeGrafter"/>
</dbReference>
<comment type="caution">
    <text evidence="3">The sequence shown here is derived from an EMBL/GenBank/DDBJ whole genome shotgun (WGS) entry which is preliminary data.</text>
</comment>
<feature type="non-terminal residue" evidence="3">
    <location>
        <position position="119"/>
    </location>
</feature>
<proteinExistence type="predicted"/>
<dbReference type="PANTHER" id="PTHR43096:SF52">
    <property type="entry name" value="DNAJ HOMOLOG 1, MITOCHONDRIAL-RELATED"/>
    <property type="match status" value="1"/>
</dbReference>
<feature type="domain" description="Chaperone DnaJ C-terminal" evidence="2">
    <location>
        <begin position="18"/>
        <end position="119"/>
    </location>
</feature>
<dbReference type="InterPro" id="IPR002939">
    <property type="entry name" value="DnaJ_C"/>
</dbReference>
<evidence type="ECO:0000256" key="1">
    <source>
        <dbReference type="ARBA" id="ARBA00023186"/>
    </source>
</evidence>
<dbReference type="AlphaFoldDB" id="A0A6V8P1U0"/>
<dbReference type="InterPro" id="IPR008971">
    <property type="entry name" value="HSP40/DnaJ_pept-bd"/>
</dbReference>
<evidence type="ECO:0000259" key="2">
    <source>
        <dbReference type="Pfam" id="PF01556"/>
    </source>
</evidence>
<accession>A0A6V8P1U0</accession>
<reference evidence="3 4" key="1">
    <citation type="journal article" date="2020" name="Front. Microbiol.">
        <title>Single-cell genomics of novel Actinobacteria with the Wood-Ljungdahl pathway discovered in a serpentinizing system.</title>
        <authorList>
            <person name="Merino N."/>
            <person name="Kawai M."/>
            <person name="Boyd E.S."/>
            <person name="Colman D.R."/>
            <person name="McGlynn S.E."/>
            <person name="Nealson K.H."/>
            <person name="Kurokawa K."/>
            <person name="Hongoh Y."/>
        </authorList>
    </citation>
    <scope>NUCLEOTIDE SEQUENCE [LARGE SCALE GENOMIC DNA]</scope>
    <source>
        <strain evidence="3 4">S25</strain>
    </source>
</reference>